<accession>B2WIB6</accession>
<proteinExistence type="predicted"/>
<gene>
    <name evidence="1" type="ORF">PTRG_09725</name>
</gene>
<protein>
    <submittedName>
        <fullName evidence="1">Uncharacterized protein</fullName>
    </submittedName>
</protein>
<organism evidence="1 2">
    <name type="scientific">Pyrenophora tritici-repentis (strain Pt-1C-BFP)</name>
    <name type="common">Wheat tan spot fungus</name>
    <name type="synonym">Drechslera tritici-repentis</name>
    <dbReference type="NCBI Taxonomy" id="426418"/>
    <lineage>
        <taxon>Eukaryota</taxon>
        <taxon>Fungi</taxon>
        <taxon>Dikarya</taxon>
        <taxon>Ascomycota</taxon>
        <taxon>Pezizomycotina</taxon>
        <taxon>Dothideomycetes</taxon>
        <taxon>Pleosporomycetidae</taxon>
        <taxon>Pleosporales</taxon>
        <taxon>Pleosporineae</taxon>
        <taxon>Pleosporaceae</taxon>
        <taxon>Pyrenophora</taxon>
    </lineage>
</organism>
<dbReference type="KEGG" id="ptrr:6348024"/>
<reference evidence="2" key="1">
    <citation type="journal article" date="2013" name="G3 (Bethesda)">
        <title>Comparative genomics of a plant-pathogenic fungus, Pyrenophora tritici-repentis, reveals transduplication and the impact of repeat elements on pathogenicity and population divergence.</title>
        <authorList>
            <person name="Manning V.A."/>
            <person name="Pandelova I."/>
            <person name="Dhillon B."/>
            <person name="Wilhelm L.J."/>
            <person name="Goodwin S.B."/>
            <person name="Berlin A.M."/>
            <person name="Figueroa M."/>
            <person name="Freitag M."/>
            <person name="Hane J.K."/>
            <person name="Henrissat B."/>
            <person name="Holman W.H."/>
            <person name="Kodira C.D."/>
            <person name="Martin J."/>
            <person name="Oliver R.P."/>
            <person name="Robbertse B."/>
            <person name="Schackwitz W."/>
            <person name="Schwartz D.C."/>
            <person name="Spatafora J.W."/>
            <person name="Turgeon B.G."/>
            <person name="Yandava C."/>
            <person name="Young S."/>
            <person name="Zhou S."/>
            <person name="Zeng Q."/>
            <person name="Grigoriev I.V."/>
            <person name="Ma L.-J."/>
            <person name="Ciuffetti L.M."/>
        </authorList>
    </citation>
    <scope>NUCLEOTIDE SEQUENCE [LARGE SCALE GENOMIC DNA]</scope>
    <source>
        <strain evidence="2">Pt-1C-BFP</strain>
    </source>
</reference>
<name>B2WIB6_PYRTR</name>
<dbReference type="InParanoid" id="B2WIB6"/>
<dbReference type="EMBL" id="DS231626">
    <property type="protein sequence ID" value="EDU42776.1"/>
    <property type="molecule type" value="Genomic_DNA"/>
</dbReference>
<sequence>MPNPRANTLRGMYRKIGDVVAYILRGQYCDSKPCSPVQYGQLVEKDLKWLQPTQHEMAKFEDDINCVSSALHTRVSMMSAGKIPISMPEFSFPTHLTQADELPLAVFDAFTTVTQSYLHSSVEEARASRRNGPRWLDFGRLFKEIILDMLITQPACKYLGIYVIGREGARRVRRLYRPDGIRIRDLLPGIQENLSLAVDEWRWRLTTMGRDFAQRSWTAWGDSLKKQRTWAAPGFPKLFICLELVHLGVCRFRGTHWSEIDSYSRACVEEWCRDVAT</sequence>
<dbReference type="HOGENOM" id="CLU_1005241_0_0_1"/>
<evidence type="ECO:0000313" key="1">
    <source>
        <dbReference type="EMBL" id="EDU42776.1"/>
    </source>
</evidence>
<dbReference type="AlphaFoldDB" id="B2WIB6"/>
<dbReference type="Proteomes" id="UP000001471">
    <property type="component" value="Unassembled WGS sequence"/>
</dbReference>
<dbReference type="GeneID" id="6348024"/>
<evidence type="ECO:0000313" key="2">
    <source>
        <dbReference type="Proteomes" id="UP000001471"/>
    </source>
</evidence>